<evidence type="ECO:0000313" key="3">
    <source>
        <dbReference type="Proteomes" id="UP000791080"/>
    </source>
</evidence>
<comment type="caution">
    <text evidence="2">The sequence shown here is derived from an EMBL/GenBank/DDBJ whole genome shotgun (WGS) entry which is preliminary data.</text>
</comment>
<organism evidence="2 3">
    <name type="scientific">Actinoalloteichus caeruleus DSM 43889</name>
    <dbReference type="NCBI Taxonomy" id="1120930"/>
    <lineage>
        <taxon>Bacteria</taxon>
        <taxon>Bacillati</taxon>
        <taxon>Actinomycetota</taxon>
        <taxon>Actinomycetes</taxon>
        <taxon>Pseudonocardiales</taxon>
        <taxon>Pseudonocardiaceae</taxon>
        <taxon>Actinoalloteichus</taxon>
        <taxon>Actinoalloteichus cyanogriseus</taxon>
    </lineage>
</organism>
<accession>A0ABT1JGK4</accession>
<dbReference type="Proteomes" id="UP000791080">
    <property type="component" value="Unassembled WGS sequence"/>
</dbReference>
<feature type="compositionally biased region" description="Low complexity" evidence="1">
    <location>
        <begin position="17"/>
        <end position="27"/>
    </location>
</feature>
<dbReference type="Gene3D" id="1.20.910.10">
    <property type="entry name" value="Heme oxygenase-like"/>
    <property type="match status" value="1"/>
</dbReference>
<name>A0ABT1JGK4_ACTCY</name>
<gene>
    <name evidence="2" type="ORF">G443_001883</name>
</gene>
<sequence>MGVEPRTAGVARGSRTGLGNRPAPLRPLLGAPAPRDVPAALRQLIADSDGPPLASFLQREATLEQFREFLIHRSVYHLKEADPHSWALPRLDGRTKGALVEIQADEYGGGHPERIHAELFRVTMRELGLSDAYGAYVDEAPAVMLAASNLMHLFGLHRRWLGATLGHLAAFEMTSTLPNRRIGGGLRRLGGSPEAVEYFDEHVEADAVHEQVAANDLCGSHALARPDAAGDTLFGAACYLRLEAEFGEFALSRWRQGVSTLRSASGVGPSAPVAVHP</sequence>
<dbReference type="InterPro" id="IPR016084">
    <property type="entry name" value="Haem_Oase-like_multi-hlx"/>
</dbReference>
<evidence type="ECO:0000256" key="1">
    <source>
        <dbReference type="SAM" id="MobiDB-lite"/>
    </source>
</evidence>
<keyword evidence="3" id="KW-1185">Reference proteome</keyword>
<reference evidence="2 3" key="1">
    <citation type="submission" date="2022-06" db="EMBL/GenBank/DDBJ databases">
        <title>Genomic Encyclopedia of Type Strains, Phase I: the one thousand microbial genomes (KMG-I) project.</title>
        <authorList>
            <person name="Kyrpides N."/>
        </authorList>
    </citation>
    <scope>NUCLEOTIDE SEQUENCE [LARGE SCALE GENOMIC DNA]</scope>
    <source>
        <strain evidence="2 3">DSM 43889</strain>
    </source>
</reference>
<proteinExistence type="predicted"/>
<feature type="region of interest" description="Disordered" evidence="1">
    <location>
        <begin position="1"/>
        <end position="27"/>
    </location>
</feature>
<dbReference type="Pfam" id="PF14518">
    <property type="entry name" value="Haem_oxygenas_2"/>
    <property type="match status" value="1"/>
</dbReference>
<protein>
    <submittedName>
        <fullName evidence="2">Iron-containing redox enzyme</fullName>
    </submittedName>
</protein>
<dbReference type="EMBL" id="AUBJ02000001">
    <property type="protein sequence ID" value="MCP2331613.1"/>
    <property type="molecule type" value="Genomic_DNA"/>
</dbReference>
<dbReference type="SMART" id="SM01236">
    <property type="entry name" value="Haem_oxygenase_2"/>
    <property type="match status" value="1"/>
</dbReference>
<evidence type="ECO:0000313" key="2">
    <source>
        <dbReference type="EMBL" id="MCP2331613.1"/>
    </source>
</evidence>
<dbReference type="SUPFAM" id="SSF48613">
    <property type="entry name" value="Heme oxygenase-like"/>
    <property type="match status" value="1"/>
</dbReference>